<protein>
    <submittedName>
        <fullName evidence="1">Uncharacterized protein</fullName>
    </submittedName>
</protein>
<dbReference type="EMBL" id="CP001785">
    <property type="protein sequence ID" value="ACX51832.1"/>
    <property type="molecule type" value="Genomic_DNA"/>
</dbReference>
<dbReference type="Proteomes" id="UP000002620">
    <property type="component" value="Chromosome"/>
</dbReference>
<organism evidence="1 2">
    <name type="scientific">Ammonifex degensii (strain DSM 10501 / KC4)</name>
    <dbReference type="NCBI Taxonomy" id="429009"/>
    <lineage>
        <taxon>Bacteria</taxon>
        <taxon>Bacillati</taxon>
        <taxon>Bacillota</taxon>
        <taxon>Clostridia</taxon>
        <taxon>Thermoanaerobacterales</taxon>
        <taxon>Thermoanaerobacteraceae</taxon>
        <taxon>Ammonifex</taxon>
    </lineage>
</organism>
<proteinExistence type="predicted"/>
<dbReference type="AlphaFoldDB" id="C9RC55"/>
<keyword evidence="2" id="KW-1185">Reference proteome</keyword>
<dbReference type="STRING" id="429009.Adeg_0685"/>
<evidence type="ECO:0000313" key="1">
    <source>
        <dbReference type="EMBL" id="ACX51832.1"/>
    </source>
</evidence>
<reference evidence="1 2" key="1">
    <citation type="submission" date="2009-10" db="EMBL/GenBank/DDBJ databases">
        <title>Complete sequence of chromosome of Ammonifex degensii KC4.</title>
        <authorList>
            <consortium name="US DOE Joint Genome Institute"/>
            <person name="Kerfeld C."/>
            <person name="Goodner B."/>
            <person name="Huber H."/>
            <person name="Stetter K."/>
            <person name="Lucas S."/>
            <person name="Copeland A."/>
            <person name="Lapidus A."/>
            <person name="Glavina del Rio T."/>
            <person name="Dalin E."/>
            <person name="Tice H."/>
            <person name="Bruce D."/>
            <person name="Goodwin L."/>
            <person name="Pitluck S."/>
            <person name="Saunders E."/>
            <person name="Brettin T."/>
            <person name="Detter J.C."/>
            <person name="Han C."/>
            <person name="Larimer F."/>
            <person name="Land M."/>
            <person name="Hauser L."/>
            <person name="Kyrpides N."/>
            <person name="Ovchinnikova G."/>
            <person name="Richardson P."/>
        </authorList>
    </citation>
    <scope>NUCLEOTIDE SEQUENCE [LARGE SCALE GENOMIC DNA]</scope>
    <source>
        <strain evidence="2">DSM 10501 / KC4</strain>
    </source>
</reference>
<evidence type="ECO:0000313" key="2">
    <source>
        <dbReference type="Proteomes" id="UP000002620"/>
    </source>
</evidence>
<dbReference type="RefSeq" id="WP_015738710.1">
    <property type="nucleotide sequence ID" value="NC_013385.1"/>
</dbReference>
<name>C9RC55_AMMDK</name>
<dbReference type="HOGENOM" id="CLU_1212749_0_0_9"/>
<dbReference type="OrthoDB" id="9827832at2"/>
<accession>C9RC55</accession>
<gene>
    <name evidence="1" type="ordered locus">Adeg_0685</name>
</gene>
<dbReference type="KEGG" id="adg:Adeg_0685"/>
<sequence>MFLDRTIGVKDTVPPRRGFADMAEKTPREALVEEVLGATGLALLDTLAEIWPRRKKGERGVLKLVRCGVLGTCRLEAGGREFTACFAGKRVPEGDLAESLVAARFYVQAKLALPQLGLRPAKLFPLPAWELDWPGRKHPVYLVPVSSRTRALLPAAEKALVERGARAVFVVPEKAWRLDLGFRAYRFVLEEELFETSVLRLYLPEGQEDAAHPFRAASGTTEPVVAKK</sequence>